<keyword evidence="3" id="KW-0813">Transport</keyword>
<organism evidence="6 7">
    <name type="scientific">Ficus carica</name>
    <name type="common">Common fig</name>
    <dbReference type="NCBI Taxonomy" id="3494"/>
    <lineage>
        <taxon>Eukaryota</taxon>
        <taxon>Viridiplantae</taxon>
        <taxon>Streptophyta</taxon>
        <taxon>Embryophyta</taxon>
        <taxon>Tracheophyta</taxon>
        <taxon>Spermatophyta</taxon>
        <taxon>Magnoliopsida</taxon>
        <taxon>eudicotyledons</taxon>
        <taxon>Gunneridae</taxon>
        <taxon>Pentapetalae</taxon>
        <taxon>rosids</taxon>
        <taxon>fabids</taxon>
        <taxon>Rosales</taxon>
        <taxon>Moraceae</taxon>
        <taxon>Ficeae</taxon>
        <taxon>Ficus</taxon>
    </lineage>
</organism>
<keyword evidence="7" id="KW-1185">Reference proteome</keyword>
<dbReference type="Gene3D" id="2.40.160.120">
    <property type="match status" value="1"/>
</dbReference>
<protein>
    <recommendedName>
        <fullName evidence="8">Oxysterol-binding protein</fullName>
    </recommendedName>
</protein>
<evidence type="ECO:0000313" key="7">
    <source>
        <dbReference type="Proteomes" id="UP001187192"/>
    </source>
</evidence>
<dbReference type="Gene3D" id="3.30.70.3490">
    <property type="match status" value="1"/>
</dbReference>
<evidence type="ECO:0000256" key="2">
    <source>
        <dbReference type="ARBA" id="ARBA00008842"/>
    </source>
</evidence>
<reference evidence="6" key="1">
    <citation type="submission" date="2023-07" db="EMBL/GenBank/DDBJ databases">
        <title>draft genome sequence of fig (Ficus carica).</title>
        <authorList>
            <person name="Takahashi T."/>
            <person name="Nishimura K."/>
        </authorList>
    </citation>
    <scope>NUCLEOTIDE SEQUENCE</scope>
</reference>
<keyword evidence="4" id="KW-0446">Lipid-binding</keyword>
<dbReference type="InterPro" id="IPR037239">
    <property type="entry name" value="OSBP_sf"/>
</dbReference>
<dbReference type="FunFam" id="2.40.160.120:FF:000011">
    <property type="entry name" value="Oxysterol-binding protein-related protein 4C"/>
    <property type="match status" value="1"/>
</dbReference>
<evidence type="ECO:0000256" key="1">
    <source>
        <dbReference type="ARBA" id="ARBA00003361"/>
    </source>
</evidence>
<proteinExistence type="inferred from homology"/>
<dbReference type="Proteomes" id="UP001187192">
    <property type="component" value="Unassembled WGS sequence"/>
</dbReference>
<dbReference type="PANTHER" id="PTHR10972:SF102">
    <property type="entry name" value="OXYSTEROL-BINDING PROTEIN"/>
    <property type="match status" value="1"/>
</dbReference>
<accession>A0AA88DUK1</accession>
<evidence type="ECO:0000313" key="6">
    <source>
        <dbReference type="EMBL" id="GMN62070.1"/>
    </source>
</evidence>
<dbReference type="EMBL" id="BTGU01000122">
    <property type="protein sequence ID" value="GMN62070.1"/>
    <property type="molecule type" value="Genomic_DNA"/>
</dbReference>
<dbReference type="InterPro" id="IPR018494">
    <property type="entry name" value="Oxysterol-bd_CS"/>
</dbReference>
<comment type="caution">
    <text evidence="6">The sequence shown here is derived from an EMBL/GenBank/DDBJ whole genome shotgun (WGS) entry which is preliminary data.</text>
</comment>
<dbReference type="Pfam" id="PF01237">
    <property type="entry name" value="Oxysterol_BP"/>
    <property type="match status" value="1"/>
</dbReference>
<evidence type="ECO:0008006" key="8">
    <source>
        <dbReference type="Google" id="ProtNLM"/>
    </source>
</evidence>
<name>A0AA88DUK1_FICCA</name>
<dbReference type="PROSITE" id="PS01013">
    <property type="entry name" value="OSBP"/>
    <property type="match status" value="1"/>
</dbReference>
<dbReference type="SUPFAM" id="SSF144000">
    <property type="entry name" value="Oxysterol-binding protein-like"/>
    <property type="match status" value="1"/>
</dbReference>
<dbReference type="PANTHER" id="PTHR10972">
    <property type="entry name" value="OXYSTEROL-BINDING PROTEIN-RELATED"/>
    <property type="match status" value="1"/>
</dbReference>
<dbReference type="FunFam" id="3.30.70.3490:FF:000007">
    <property type="entry name" value="Oxysterol-binding protein-related protein 4B"/>
    <property type="match status" value="1"/>
</dbReference>
<dbReference type="GO" id="GO:0016020">
    <property type="term" value="C:membrane"/>
    <property type="evidence" value="ECO:0007669"/>
    <property type="project" value="TreeGrafter"/>
</dbReference>
<evidence type="ECO:0000256" key="3">
    <source>
        <dbReference type="ARBA" id="ARBA00023055"/>
    </source>
</evidence>
<keyword evidence="3" id="KW-0445">Lipid transport</keyword>
<comment type="function">
    <text evidence="1">May be involved in the transport of sterols.</text>
</comment>
<sequence length="372" mass="41447">MEGKVETQIVLTKPLSLDGDSNDEYRAPNMLQRVLSLLKNVPPIFNIPKSQLQFYGESVYCVGDDMLGKCNSKQSPSERITAVVAWSISTLRPMTFGVAPYNPILGETHHVSSGTLNVLLEQISHHPPVSALHATDEKENLELLLCQHPVPKFCGTSIEAEVRGTRQLRLRNHGETYVMNSPNLSIKFFPVPGVEWTGNDRIRCHETDLEAELSYGGKSFLGLRGNPRSIRGKIFKSSSMKPLFEINGHWDKIVTVKDLSSGEVKVIYNSKEAISGLQTPVVKDPKGVWPSESALVWGEVSQGILHKDWVKAREAKKAVEEKQRELSKDRELKGETWAPKHFIVSYSKEGGWDCSPIEKSVPPAPIVVPFNT</sequence>
<dbReference type="GO" id="GO:0005829">
    <property type="term" value="C:cytosol"/>
    <property type="evidence" value="ECO:0007669"/>
    <property type="project" value="TreeGrafter"/>
</dbReference>
<dbReference type="GO" id="GO:0006869">
    <property type="term" value="P:lipid transport"/>
    <property type="evidence" value="ECO:0007669"/>
    <property type="project" value="UniProtKB-KW"/>
</dbReference>
<dbReference type="AlphaFoldDB" id="A0AA88DUK1"/>
<evidence type="ECO:0000256" key="4">
    <source>
        <dbReference type="ARBA" id="ARBA00023121"/>
    </source>
</evidence>
<dbReference type="InterPro" id="IPR000648">
    <property type="entry name" value="Oxysterol-bd"/>
</dbReference>
<comment type="similarity">
    <text evidence="2 5">Belongs to the OSBP family.</text>
</comment>
<dbReference type="GO" id="GO:0032934">
    <property type="term" value="F:sterol binding"/>
    <property type="evidence" value="ECO:0007669"/>
    <property type="project" value="TreeGrafter"/>
</dbReference>
<evidence type="ECO:0000256" key="5">
    <source>
        <dbReference type="RuleBase" id="RU003844"/>
    </source>
</evidence>
<gene>
    <name evidence="6" type="ORF">TIFTF001_031155</name>
</gene>